<evidence type="ECO:0000313" key="1">
    <source>
        <dbReference type="EMBL" id="JAH48529.1"/>
    </source>
</evidence>
<reference evidence="1" key="2">
    <citation type="journal article" date="2015" name="Fish Shellfish Immunol.">
        <title>Early steps in the European eel (Anguilla anguilla)-Vibrio vulnificus interaction in the gills: Role of the RtxA13 toxin.</title>
        <authorList>
            <person name="Callol A."/>
            <person name="Pajuelo D."/>
            <person name="Ebbesson L."/>
            <person name="Teles M."/>
            <person name="MacKenzie S."/>
            <person name="Amaro C."/>
        </authorList>
    </citation>
    <scope>NUCLEOTIDE SEQUENCE</scope>
</reference>
<proteinExistence type="predicted"/>
<dbReference type="EMBL" id="GBXM01060048">
    <property type="protein sequence ID" value="JAH48529.1"/>
    <property type="molecule type" value="Transcribed_RNA"/>
</dbReference>
<sequence>MAVIPASIQCLLQHTTPLASSF</sequence>
<protein>
    <submittedName>
        <fullName evidence="1">Uncharacterized protein</fullName>
    </submittedName>
</protein>
<organism evidence="1">
    <name type="scientific">Anguilla anguilla</name>
    <name type="common">European freshwater eel</name>
    <name type="synonym">Muraena anguilla</name>
    <dbReference type="NCBI Taxonomy" id="7936"/>
    <lineage>
        <taxon>Eukaryota</taxon>
        <taxon>Metazoa</taxon>
        <taxon>Chordata</taxon>
        <taxon>Craniata</taxon>
        <taxon>Vertebrata</taxon>
        <taxon>Euteleostomi</taxon>
        <taxon>Actinopterygii</taxon>
        <taxon>Neopterygii</taxon>
        <taxon>Teleostei</taxon>
        <taxon>Anguilliformes</taxon>
        <taxon>Anguillidae</taxon>
        <taxon>Anguilla</taxon>
    </lineage>
</organism>
<accession>A0A0E9T4I6</accession>
<reference evidence="1" key="1">
    <citation type="submission" date="2014-11" db="EMBL/GenBank/DDBJ databases">
        <authorList>
            <person name="Amaro Gonzalez C."/>
        </authorList>
    </citation>
    <scope>NUCLEOTIDE SEQUENCE</scope>
</reference>
<dbReference type="AlphaFoldDB" id="A0A0E9T4I6"/>
<name>A0A0E9T4I6_ANGAN</name>